<proteinExistence type="predicted"/>
<gene>
    <name evidence="2" type="ORF">BEMITA_LOCUS9615</name>
</gene>
<dbReference type="InterPro" id="IPR018631">
    <property type="entry name" value="AAA-ATPase-like_dom"/>
</dbReference>
<evidence type="ECO:0000313" key="2">
    <source>
        <dbReference type="EMBL" id="CAH0390945.1"/>
    </source>
</evidence>
<organism evidence="2 3">
    <name type="scientific">Bemisia tabaci</name>
    <name type="common">Sweetpotato whitefly</name>
    <name type="synonym">Aleurodes tabaci</name>
    <dbReference type="NCBI Taxonomy" id="7038"/>
    <lineage>
        <taxon>Eukaryota</taxon>
        <taxon>Metazoa</taxon>
        <taxon>Ecdysozoa</taxon>
        <taxon>Arthropoda</taxon>
        <taxon>Hexapoda</taxon>
        <taxon>Insecta</taxon>
        <taxon>Pterygota</taxon>
        <taxon>Neoptera</taxon>
        <taxon>Paraneoptera</taxon>
        <taxon>Hemiptera</taxon>
        <taxon>Sternorrhyncha</taxon>
        <taxon>Aleyrodoidea</taxon>
        <taxon>Aleyrodidae</taxon>
        <taxon>Aleyrodinae</taxon>
        <taxon>Bemisia</taxon>
    </lineage>
</organism>
<accession>A0A9P0AI24</accession>
<sequence>MNNYVYLQVFYLLHIRLPYSEATLHGNSTDKSTRGLHVTTHKPSTLAVDNGNLTYFSFKKIRNSPEYVDKTHFIKWIFSPSCARYQVILAPSKFGKSTNFAMLREFLHPAHYGHSDSIKSRQEKLFQNLEIMKDTKFVAKHLMKHPVMYLDFTPFNINPAHFQDDLADLLRRASDPIRTMTSGKENLDKALFANITWRIDANWSRPSDGRALSFAYNQVYNGPIIVLIDGLNALLSRSWVMEEIMPGHVSLVVEAIGSYLFEGIFRNPNVEKILMTGRTRIAGPWKEFIADLQYTNIFDDAELASCFGFSEFDVRRIGAGVYGLTDYTLNGIKQWFDGYSVVSGEKRYGFYPLVKFFKDREYVPLSDYLEIPIFELRHLRNFTRSVDLSLQGPITIPVPEGNTGDELWDLGMYTIESNRRKNMIEGHLYLVLQYLYEIGVYSKLSGNATNMTMEVANLQIAQDLRKRIYTVQYIEFFYKTPEHAQLLYVHALSSLTQKNYTLFQTFAQSVQRLLTRSTLRNKEEVLVVMHSAIQNMYKKKKISLAKLKLLGVTSCIKNTKKVAGDNNFSQEKTDSQHVKLDILVITQYDVGILIGVEYGEKTSQSVLENMVYNDWYKAFYGDLCSRYTVQKMCLVGVSFDSHNSMTSVSYLFNSFDLSFSKTIRVSLPS</sequence>
<dbReference type="EMBL" id="OU963866">
    <property type="protein sequence ID" value="CAH0390945.1"/>
    <property type="molecule type" value="Genomic_DNA"/>
</dbReference>
<reference evidence="2" key="1">
    <citation type="submission" date="2021-12" db="EMBL/GenBank/DDBJ databases">
        <authorList>
            <person name="King R."/>
        </authorList>
    </citation>
    <scope>NUCLEOTIDE SEQUENCE</scope>
</reference>
<dbReference type="PANTHER" id="PTHR34825">
    <property type="entry name" value="CONSERVED PROTEIN, WITH A WEAK D-GALACTARATE DEHYDRATASE/ALTRONATE HYDROLASE DOMAIN"/>
    <property type="match status" value="1"/>
</dbReference>
<dbReference type="Proteomes" id="UP001152759">
    <property type="component" value="Chromosome 5"/>
</dbReference>
<keyword evidence="3" id="KW-1185">Reference proteome</keyword>
<dbReference type="AlphaFoldDB" id="A0A9P0AI24"/>
<dbReference type="PANTHER" id="PTHR34825:SF1">
    <property type="entry name" value="AAA-ATPASE-LIKE DOMAIN-CONTAINING PROTEIN"/>
    <property type="match status" value="1"/>
</dbReference>
<evidence type="ECO:0000313" key="3">
    <source>
        <dbReference type="Proteomes" id="UP001152759"/>
    </source>
</evidence>
<evidence type="ECO:0000259" key="1">
    <source>
        <dbReference type="Pfam" id="PF09820"/>
    </source>
</evidence>
<feature type="domain" description="AAA-ATPase-like" evidence="1">
    <location>
        <begin position="57"/>
        <end position="235"/>
    </location>
</feature>
<protein>
    <recommendedName>
        <fullName evidence="1">AAA-ATPase-like domain-containing protein</fullName>
    </recommendedName>
</protein>
<dbReference type="Pfam" id="PF09820">
    <property type="entry name" value="AAA-ATPase_like"/>
    <property type="match status" value="1"/>
</dbReference>
<name>A0A9P0AI24_BEMTA</name>